<feature type="region of interest" description="Disordered" evidence="4">
    <location>
        <begin position="296"/>
        <end position="318"/>
    </location>
</feature>
<organism evidence="5 6">
    <name type="scientific">Gymnopus androsaceus JB14</name>
    <dbReference type="NCBI Taxonomy" id="1447944"/>
    <lineage>
        <taxon>Eukaryota</taxon>
        <taxon>Fungi</taxon>
        <taxon>Dikarya</taxon>
        <taxon>Basidiomycota</taxon>
        <taxon>Agaricomycotina</taxon>
        <taxon>Agaricomycetes</taxon>
        <taxon>Agaricomycetidae</taxon>
        <taxon>Agaricales</taxon>
        <taxon>Marasmiineae</taxon>
        <taxon>Omphalotaceae</taxon>
        <taxon>Gymnopus</taxon>
    </lineage>
</organism>
<dbReference type="GO" id="GO:0005737">
    <property type="term" value="C:cytoplasm"/>
    <property type="evidence" value="ECO:0007669"/>
    <property type="project" value="TreeGrafter"/>
</dbReference>
<dbReference type="AlphaFoldDB" id="A0A6A4I6C7"/>
<keyword evidence="3" id="KW-0143">Chaperone</keyword>
<dbReference type="EMBL" id="ML769404">
    <property type="protein sequence ID" value="KAE9406126.1"/>
    <property type="molecule type" value="Genomic_DNA"/>
</dbReference>
<keyword evidence="6" id="KW-1185">Reference proteome</keyword>
<dbReference type="OrthoDB" id="5585685at2759"/>
<evidence type="ECO:0000313" key="5">
    <source>
        <dbReference type="EMBL" id="KAE9406126.1"/>
    </source>
</evidence>
<gene>
    <name evidence="5" type="ORF">BT96DRAFT_915621</name>
</gene>
<keyword evidence="2" id="KW-0344">Guanine-nucleotide releasing factor</keyword>
<dbReference type="PANTHER" id="PTHR12425">
    <property type="entry name" value="SYNEMBRYN"/>
    <property type="match status" value="1"/>
</dbReference>
<evidence type="ECO:0000256" key="1">
    <source>
        <dbReference type="ARBA" id="ARBA00009049"/>
    </source>
</evidence>
<reference evidence="5" key="1">
    <citation type="journal article" date="2019" name="Environ. Microbiol.">
        <title>Fungal ecological strategies reflected in gene transcription - a case study of two litter decomposers.</title>
        <authorList>
            <person name="Barbi F."/>
            <person name="Kohler A."/>
            <person name="Barry K."/>
            <person name="Baskaran P."/>
            <person name="Daum C."/>
            <person name="Fauchery L."/>
            <person name="Ihrmark K."/>
            <person name="Kuo A."/>
            <person name="LaButti K."/>
            <person name="Lipzen A."/>
            <person name="Morin E."/>
            <person name="Grigoriev I.V."/>
            <person name="Henrissat B."/>
            <person name="Lindahl B."/>
            <person name="Martin F."/>
        </authorList>
    </citation>
    <scope>NUCLEOTIDE SEQUENCE</scope>
    <source>
        <strain evidence="5">JB14</strain>
    </source>
</reference>
<dbReference type="GO" id="GO:0005085">
    <property type="term" value="F:guanyl-nucleotide exchange factor activity"/>
    <property type="evidence" value="ECO:0007669"/>
    <property type="project" value="UniProtKB-KW"/>
</dbReference>
<accession>A0A6A4I6C7</accession>
<dbReference type="GO" id="GO:0007186">
    <property type="term" value="P:G protein-coupled receptor signaling pathway"/>
    <property type="evidence" value="ECO:0007669"/>
    <property type="project" value="TreeGrafter"/>
</dbReference>
<evidence type="ECO:0000313" key="6">
    <source>
        <dbReference type="Proteomes" id="UP000799118"/>
    </source>
</evidence>
<evidence type="ECO:0000256" key="4">
    <source>
        <dbReference type="SAM" id="MobiDB-lite"/>
    </source>
</evidence>
<dbReference type="PANTHER" id="PTHR12425:SF5">
    <property type="entry name" value="SYNEMBRYN"/>
    <property type="match status" value="1"/>
</dbReference>
<dbReference type="GO" id="GO:0001965">
    <property type="term" value="F:G-protein alpha-subunit binding"/>
    <property type="evidence" value="ECO:0007669"/>
    <property type="project" value="TreeGrafter"/>
</dbReference>
<name>A0A6A4I6C7_9AGAR</name>
<evidence type="ECO:0000256" key="2">
    <source>
        <dbReference type="ARBA" id="ARBA00022658"/>
    </source>
</evidence>
<dbReference type="InterPro" id="IPR019318">
    <property type="entry name" value="Gua_nucleotide_exch_fac_Ric8"/>
</dbReference>
<evidence type="ECO:0000256" key="3">
    <source>
        <dbReference type="ARBA" id="ARBA00023186"/>
    </source>
</evidence>
<sequence length="579" mass="64133">MTDILKSYTDLSSSTPRFQVSTVLQSIINEEFFDQTTRAALIRLLLKDLKSSKSRLLHKDAHMALLCVKTLGRIAAGSQPLTEASNISILLELSSSLFKEDKNASSEALKCVANTLLLYDHARITFISKEVGGGEFCATMLEKATTPDQIFTLSRILFLSTASSSSLIVSLVEDKRRGRTIVDVITMKMDMMLASLLANKSLASEAMTELLKFTFNILLHYPKLRRLASKGNLEFQGPELDGLLPSMLRVYQSLPPTFPLPLVSPLTHVIHSLVTIPVTPSLRTLWFSSIRSTSATSGTSAHQTYTPSNTSRSSIPPKSRTLDRALQVIAAGRRSFSISSNSAASMFGISYHDVVLRTLDLLEITFSYHFPSNSNPDSREVREAFKRDLVGSGMSADTTLDELLSPLVVLCARVCTMDSTSRLRVREWIVPADLDRTHPLDQRDDFLGRSVRLLRSVYHIRLKATIGELLYTVCDSDPSILSSLVGYGNVAGFLFNKGIMSAPPPPSTDPRSARRVVNPITGTYDTGPQDIVEEMTEEEKEMEMDKLFVLFDRLERSGAPPPNQRKVAQPRTKPQHTSN</sequence>
<feature type="compositionally biased region" description="Polar residues" evidence="4">
    <location>
        <begin position="296"/>
        <end position="316"/>
    </location>
</feature>
<evidence type="ECO:0008006" key="7">
    <source>
        <dbReference type="Google" id="ProtNLM"/>
    </source>
</evidence>
<protein>
    <recommendedName>
        <fullName evidence="7">Synembryn-A</fullName>
    </recommendedName>
</protein>
<feature type="region of interest" description="Disordered" evidence="4">
    <location>
        <begin position="553"/>
        <end position="579"/>
    </location>
</feature>
<dbReference type="Proteomes" id="UP000799118">
    <property type="component" value="Unassembled WGS sequence"/>
</dbReference>
<dbReference type="Pfam" id="PF10165">
    <property type="entry name" value="Ric8"/>
    <property type="match status" value="1"/>
</dbReference>
<proteinExistence type="inferred from homology"/>
<comment type="similarity">
    <text evidence="1">Belongs to the synembryn family.</text>
</comment>